<comment type="caution">
    <text evidence="2">The sequence shown here is derived from an EMBL/GenBank/DDBJ whole genome shotgun (WGS) entry which is preliminary data.</text>
</comment>
<dbReference type="Proteomes" id="UP001227317">
    <property type="component" value="Unassembled WGS sequence"/>
</dbReference>
<gene>
    <name evidence="2" type="ORF">QSG27_02925</name>
</gene>
<dbReference type="RefSeq" id="WP_306703651.1">
    <property type="nucleotide sequence ID" value="NZ_JAUJFI010000006.1"/>
</dbReference>
<dbReference type="EMBL" id="JAUJFI010000006">
    <property type="protein sequence ID" value="MDQ2101641.1"/>
    <property type="molecule type" value="Genomic_DNA"/>
</dbReference>
<feature type="compositionally biased region" description="Polar residues" evidence="1">
    <location>
        <begin position="1"/>
        <end position="10"/>
    </location>
</feature>
<feature type="region of interest" description="Disordered" evidence="1">
    <location>
        <begin position="1"/>
        <end position="21"/>
    </location>
</feature>
<keyword evidence="3" id="KW-1185">Reference proteome</keyword>
<evidence type="ECO:0000313" key="2">
    <source>
        <dbReference type="EMBL" id="MDQ2101641.1"/>
    </source>
</evidence>
<evidence type="ECO:0000313" key="3">
    <source>
        <dbReference type="Proteomes" id="UP001227317"/>
    </source>
</evidence>
<organism evidence="2 3">
    <name type="scientific">Azospirillum isscasi</name>
    <dbReference type="NCBI Taxonomy" id="3053926"/>
    <lineage>
        <taxon>Bacteria</taxon>
        <taxon>Pseudomonadati</taxon>
        <taxon>Pseudomonadota</taxon>
        <taxon>Alphaproteobacteria</taxon>
        <taxon>Rhodospirillales</taxon>
        <taxon>Azospirillaceae</taxon>
        <taxon>Azospirillum</taxon>
    </lineage>
</organism>
<sequence>MTQAPENTPENAGGPNASGQDTVGEVREVVALFKTREAFDKAVAALLDAGFDRDDLSVLASHTSLEAADQRPQTPTDEALTGLVGEMKYAFPLTTAGLLAIVGGPIAAPLAAIVAAGLGGVAIKDYLDELTSHPDTDEFSRALEAGGVILWVRTAEVEDEVEAAEILERNGGANIHLSVREE</sequence>
<proteinExistence type="predicted"/>
<evidence type="ECO:0008006" key="4">
    <source>
        <dbReference type="Google" id="ProtNLM"/>
    </source>
</evidence>
<name>A0ABU0WBT4_9PROT</name>
<accession>A0ABU0WBT4</accession>
<protein>
    <recommendedName>
        <fullName evidence="4">DUF1269 domain-containing protein</fullName>
    </recommendedName>
</protein>
<reference evidence="2 3" key="1">
    <citation type="submission" date="2023-06" db="EMBL/GenBank/DDBJ databases">
        <title>Azospirillum isscasensis sp.nov, a bacterium isolated from rhizosphere soil of rice.</title>
        <authorList>
            <person name="Wang H."/>
        </authorList>
    </citation>
    <scope>NUCLEOTIDE SEQUENCE [LARGE SCALE GENOMIC DNA]</scope>
    <source>
        <strain evidence="2 3">C340-1</strain>
    </source>
</reference>
<evidence type="ECO:0000256" key="1">
    <source>
        <dbReference type="SAM" id="MobiDB-lite"/>
    </source>
</evidence>